<comment type="caution">
    <text evidence="1">The sequence shown here is derived from an EMBL/GenBank/DDBJ whole genome shotgun (WGS) entry which is preliminary data.</text>
</comment>
<dbReference type="Proteomes" id="UP000272474">
    <property type="component" value="Unassembled WGS sequence"/>
</dbReference>
<evidence type="ECO:0000313" key="2">
    <source>
        <dbReference type="Proteomes" id="UP000272474"/>
    </source>
</evidence>
<dbReference type="RefSeq" id="WP_120676529.1">
    <property type="nucleotide sequence ID" value="NZ_RBAL01000003.1"/>
</dbReference>
<reference evidence="1 2" key="1">
    <citation type="journal article" date="2014" name="Int. J. Syst. Evol. Microbiol.">
        <title>Streptomyces hoynatensis sp. nov., isolated from deep marine sediment.</title>
        <authorList>
            <person name="Veyisoglu A."/>
            <person name="Sahin N."/>
        </authorList>
    </citation>
    <scope>NUCLEOTIDE SEQUENCE [LARGE SCALE GENOMIC DNA]</scope>
    <source>
        <strain evidence="1 2">KCTC 29097</strain>
    </source>
</reference>
<name>A0A3A9Z967_9ACTN</name>
<sequence>MFASAIETDIAPSGTLLGLLQRGRGDGWLHALAAPRAEAVAALERCVLHDPRPDWRLEHRSLYYARLYAELGAPLDGIAAHLAHPKDAQRTDEERTGLALSVLGHLTSYGNREALALLRGYAVQGSNWRWALDELAVRDEDAGLRALGPEILARFPLTEEGEAALTAAVRDSFERRPWQLWADDPDRPRQRARLARALEEGAFDRWRRQLRPSGPQPGWSVRAVLDWAQEGYERFPRQWRVSAAARCLGAVAGPEDRAELVATAADGPPAARATALRHLAERGAPEAFGLIAAAAACADRDVARAAVAAFSRMSGPAALGQARRWAERQDELGSCAAAMLASRGQAGDAPTVLAALLRAVRTRGPNARELRPLVEGAGRFGISAAAPVLRYVYRETASSELRGHTAGALARTDPGFPTGFAVECLWDCEEDTRELAARYATTVDHRVVERLRRLACDPAEQAGVQTVVRGRLAGRAGG</sequence>
<protein>
    <submittedName>
        <fullName evidence="1">HEAT repeat domain-containing protein</fullName>
    </submittedName>
</protein>
<dbReference type="Gene3D" id="1.25.10.10">
    <property type="entry name" value="Leucine-rich Repeat Variant"/>
    <property type="match status" value="1"/>
</dbReference>
<evidence type="ECO:0000313" key="1">
    <source>
        <dbReference type="EMBL" id="RKN44788.1"/>
    </source>
</evidence>
<organism evidence="1 2">
    <name type="scientific">Streptomyces hoynatensis</name>
    <dbReference type="NCBI Taxonomy" id="1141874"/>
    <lineage>
        <taxon>Bacteria</taxon>
        <taxon>Bacillati</taxon>
        <taxon>Actinomycetota</taxon>
        <taxon>Actinomycetes</taxon>
        <taxon>Kitasatosporales</taxon>
        <taxon>Streptomycetaceae</taxon>
        <taxon>Streptomyces</taxon>
    </lineage>
</organism>
<gene>
    <name evidence="1" type="ORF">D7294_06580</name>
</gene>
<proteinExistence type="predicted"/>
<dbReference type="AlphaFoldDB" id="A0A3A9Z967"/>
<dbReference type="EMBL" id="RBAL01000003">
    <property type="protein sequence ID" value="RKN44788.1"/>
    <property type="molecule type" value="Genomic_DNA"/>
</dbReference>
<accession>A0A3A9Z967</accession>
<dbReference type="OrthoDB" id="3454616at2"/>
<dbReference type="InterPro" id="IPR011989">
    <property type="entry name" value="ARM-like"/>
</dbReference>
<keyword evidence="2" id="KW-1185">Reference proteome</keyword>